<evidence type="ECO:0000313" key="1">
    <source>
        <dbReference type="EMBL" id="GFE66531.1"/>
    </source>
</evidence>
<evidence type="ECO:0000313" key="2">
    <source>
        <dbReference type="Proteomes" id="UP000436822"/>
    </source>
</evidence>
<reference evidence="1 2" key="1">
    <citation type="submission" date="2019-12" db="EMBL/GenBank/DDBJ databases">
        <title>Litoreibacter badius sp. nov., a novel bacteriochlorophyll a-containing bacterium in the genus Litoreibacter.</title>
        <authorList>
            <person name="Kanamuro M."/>
            <person name="Takabe Y."/>
            <person name="Mori K."/>
            <person name="Takaichi S."/>
            <person name="Hanada S."/>
        </authorList>
    </citation>
    <scope>NUCLEOTIDE SEQUENCE [LARGE SCALE GENOMIC DNA]</scope>
    <source>
        <strain evidence="1 2">K6</strain>
    </source>
</reference>
<dbReference type="OrthoDB" id="8086730at2"/>
<accession>A0A6N6JJM4</accession>
<dbReference type="Proteomes" id="UP000436822">
    <property type="component" value="Unassembled WGS sequence"/>
</dbReference>
<protein>
    <submittedName>
        <fullName evidence="1">Uncharacterized protein</fullName>
    </submittedName>
</protein>
<comment type="caution">
    <text evidence="1">The sequence shown here is derived from an EMBL/GenBank/DDBJ whole genome shotgun (WGS) entry which is preliminary data.</text>
</comment>
<sequence>MTTILASEVQAAFQSPDADVETVLRLAAKGLIAVGTGEDLLGPDPHDWLDLIPVFATQNERAREIAALTHTDVIGTSKLTLRKLMNSSRKTGDKLEVSLEIMQGTFVQEIKASGDRRIDDPEILAQEFMAAVRAFGDANPGDAKSLVLAGLAEQGIEPSDLHLDMTVDEALELGVFFSRVRTVTQGKGMLWQELKKRVRKSNIPSAVVVGDVAKFLPTTVERKGSELNDMHLATLAPYADVTFVDKRMHHAFRQAFRKNKSLEEICNRVERASSYRDIPQIVDSL</sequence>
<dbReference type="AlphaFoldDB" id="A0A6N6JJM4"/>
<dbReference type="EMBL" id="BLJE01000005">
    <property type="protein sequence ID" value="GFE66531.1"/>
    <property type="molecule type" value="Genomic_DNA"/>
</dbReference>
<keyword evidence="2" id="KW-1185">Reference proteome</keyword>
<gene>
    <name evidence="1" type="ORF">KIN_36050</name>
</gene>
<proteinExistence type="predicted"/>
<dbReference type="RefSeq" id="WP_159809665.1">
    <property type="nucleotide sequence ID" value="NZ_BLJE01000005.1"/>
</dbReference>
<organism evidence="1 2">
    <name type="scientific">Litoreibacter roseus</name>
    <dbReference type="NCBI Taxonomy" id="2601869"/>
    <lineage>
        <taxon>Bacteria</taxon>
        <taxon>Pseudomonadati</taxon>
        <taxon>Pseudomonadota</taxon>
        <taxon>Alphaproteobacteria</taxon>
        <taxon>Rhodobacterales</taxon>
        <taxon>Roseobacteraceae</taxon>
        <taxon>Litoreibacter</taxon>
    </lineage>
</organism>
<name>A0A6N6JJM4_9RHOB</name>